<organism evidence="2">
    <name type="scientific">mine drainage metagenome</name>
    <dbReference type="NCBI Taxonomy" id="410659"/>
    <lineage>
        <taxon>unclassified sequences</taxon>
        <taxon>metagenomes</taxon>
        <taxon>ecological metagenomes</taxon>
    </lineage>
</organism>
<dbReference type="InterPro" id="IPR002912">
    <property type="entry name" value="ACT_dom"/>
</dbReference>
<gene>
    <name evidence="2" type="ORF">B2A_06114</name>
</gene>
<dbReference type="SUPFAM" id="SSF55021">
    <property type="entry name" value="ACT-like"/>
    <property type="match status" value="2"/>
</dbReference>
<accession>T1AC02</accession>
<evidence type="ECO:0000313" key="2">
    <source>
        <dbReference type="EMBL" id="EQD54133.1"/>
    </source>
</evidence>
<protein>
    <submittedName>
        <fullName evidence="2">Amino acid-binding ACT domain-containing protein</fullName>
    </submittedName>
</protein>
<reference evidence="2" key="2">
    <citation type="journal article" date="2014" name="ISME J.">
        <title>Microbial stratification in low pH oxic and suboxic macroscopic growths along an acid mine drainage.</title>
        <authorList>
            <person name="Mendez-Garcia C."/>
            <person name="Mesa V."/>
            <person name="Sprenger R.R."/>
            <person name="Richter M."/>
            <person name="Diez M.S."/>
            <person name="Solano J."/>
            <person name="Bargiela R."/>
            <person name="Golyshina O.V."/>
            <person name="Manteca A."/>
            <person name="Ramos J.L."/>
            <person name="Gallego J.R."/>
            <person name="Llorente I."/>
            <person name="Martins Dos Santos V.A."/>
            <person name="Jensen O.N."/>
            <person name="Pelaez A.I."/>
            <person name="Sanchez J."/>
            <person name="Ferrer M."/>
        </authorList>
    </citation>
    <scope>NUCLEOTIDE SEQUENCE</scope>
</reference>
<dbReference type="PROSITE" id="PS51671">
    <property type="entry name" value="ACT"/>
    <property type="match status" value="1"/>
</dbReference>
<name>T1AC02_9ZZZZ</name>
<comment type="caution">
    <text evidence="2">The sequence shown here is derived from an EMBL/GenBank/DDBJ whole genome shotgun (WGS) entry which is preliminary data.</text>
</comment>
<feature type="non-terminal residue" evidence="2">
    <location>
        <position position="1"/>
    </location>
</feature>
<dbReference type="PANTHER" id="PTHR40099">
    <property type="entry name" value="ACETOLACTATE SYNTHASE, SMALL SUBUNIT"/>
    <property type="match status" value="1"/>
</dbReference>
<sequence length="183" mass="19264">AAGPARPRGVEPLARLVSARPMPLRELLLTLPNRPGALAGVARLLAKGRINLAAISVDSTTGRGRVRLVVSDPDRALSLLSAGGYEAEVREMMAVRLEDRAGSFLRVLETLAPAKINIQSVALLVVRDGNLPLVAFAANDLPRARRLLRRAGFTSTAAERLVSNADLLAAAPSIPGESVGLLL</sequence>
<dbReference type="InterPro" id="IPR045865">
    <property type="entry name" value="ACT-like_dom_sf"/>
</dbReference>
<dbReference type="Pfam" id="PF19571">
    <property type="entry name" value="ACT_8"/>
    <property type="match status" value="1"/>
</dbReference>
<dbReference type="AlphaFoldDB" id="T1AC02"/>
<evidence type="ECO:0000259" key="1">
    <source>
        <dbReference type="PROSITE" id="PS51671"/>
    </source>
</evidence>
<proteinExistence type="predicted"/>
<dbReference type="EMBL" id="AUZZ01004298">
    <property type="protein sequence ID" value="EQD54133.1"/>
    <property type="molecule type" value="Genomic_DNA"/>
</dbReference>
<feature type="domain" description="ACT" evidence="1">
    <location>
        <begin position="26"/>
        <end position="102"/>
    </location>
</feature>
<dbReference type="InterPro" id="IPR045739">
    <property type="entry name" value="ACT_dom_pair"/>
</dbReference>
<dbReference type="Gene3D" id="3.30.2130.10">
    <property type="entry name" value="VC0802-like"/>
    <property type="match status" value="1"/>
</dbReference>
<dbReference type="PANTHER" id="PTHR40099:SF1">
    <property type="entry name" value="ACETOLACTATE SYNTHASE, SMALL SUBUNIT"/>
    <property type="match status" value="1"/>
</dbReference>
<reference evidence="2" key="1">
    <citation type="submission" date="2013-08" db="EMBL/GenBank/DDBJ databases">
        <authorList>
            <person name="Mendez C."/>
            <person name="Richter M."/>
            <person name="Ferrer M."/>
            <person name="Sanchez J."/>
        </authorList>
    </citation>
    <scope>NUCLEOTIDE SEQUENCE</scope>
</reference>